<dbReference type="InterPro" id="IPR017701">
    <property type="entry name" value="Se_rdtase_YgfK"/>
</dbReference>
<evidence type="ECO:0000313" key="16">
    <source>
        <dbReference type="EMBL" id="MBB6042344.1"/>
    </source>
</evidence>
<evidence type="ECO:0000256" key="5">
    <source>
        <dbReference type="ARBA" id="ARBA00023002"/>
    </source>
</evidence>
<dbReference type="PRINTS" id="PR00419">
    <property type="entry name" value="ADXRDTASE"/>
</dbReference>
<gene>
    <name evidence="16" type="ORF">HNQ46_002343</name>
</gene>
<comment type="subunit">
    <text evidence="13">Heterotetramer of 2 PreA and 2 PreT subunits.</text>
</comment>
<dbReference type="InterPro" id="IPR028261">
    <property type="entry name" value="DPD_II"/>
</dbReference>
<dbReference type="AlphaFoldDB" id="A0A7W9SHM4"/>
<comment type="function">
    <text evidence="12">Involved in pyrimidine base degradation. Catalyzes physiologically the reduction of uracil to 5,6-dihydrouracil (DHU) by using NADH as a specific cosubstrate. It also catalyzes the reverse reaction and the reduction of thymine to 5,6-dihydrothymine (DHT).</text>
</comment>
<dbReference type="RefSeq" id="WP_183684818.1">
    <property type="nucleotide sequence ID" value="NZ_JACHHH010000015.1"/>
</dbReference>
<dbReference type="InterPro" id="IPR017900">
    <property type="entry name" value="4Fe4S_Fe_S_CS"/>
</dbReference>
<evidence type="ECO:0000256" key="7">
    <source>
        <dbReference type="ARBA" id="ARBA00023014"/>
    </source>
</evidence>
<dbReference type="GO" id="GO:0004159">
    <property type="term" value="F:dihydropyrimidine dehydrogenase (NAD+) activity"/>
    <property type="evidence" value="ECO:0007669"/>
    <property type="project" value="UniProtKB-EC"/>
</dbReference>
<dbReference type="Proteomes" id="UP000522163">
    <property type="component" value="Unassembled WGS sequence"/>
</dbReference>
<keyword evidence="2" id="KW-0285">Flavoprotein</keyword>
<evidence type="ECO:0000256" key="11">
    <source>
        <dbReference type="ARBA" id="ARBA00048792"/>
    </source>
</evidence>
<dbReference type="PANTHER" id="PTHR43073:SF2">
    <property type="entry name" value="DIHYDROPYRIMIDINE DEHYDROGENASE [NADP(+)]"/>
    <property type="match status" value="1"/>
</dbReference>
<evidence type="ECO:0000256" key="2">
    <source>
        <dbReference type="ARBA" id="ARBA00022630"/>
    </source>
</evidence>
<dbReference type="InterPro" id="IPR023753">
    <property type="entry name" value="FAD/NAD-binding_dom"/>
</dbReference>
<evidence type="ECO:0000256" key="9">
    <source>
        <dbReference type="ARBA" id="ARBA00032722"/>
    </source>
</evidence>
<dbReference type="GO" id="GO:0051536">
    <property type="term" value="F:iron-sulfur cluster binding"/>
    <property type="evidence" value="ECO:0007669"/>
    <property type="project" value="UniProtKB-KW"/>
</dbReference>
<dbReference type="Gene3D" id="1.10.1060.10">
    <property type="entry name" value="Alpha-helical ferredoxin"/>
    <property type="match status" value="1"/>
</dbReference>
<keyword evidence="6" id="KW-0408">Iron</keyword>
<dbReference type="Gene3D" id="3.50.50.60">
    <property type="entry name" value="FAD/NAD(P)-binding domain"/>
    <property type="match status" value="2"/>
</dbReference>
<dbReference type="PANTHER" id="PTHR43073">
    <property type="entry name" value="DIHYDROPYRIMIDINE DEHYDROGENASE [NADP(+)]"/>
    <property type="match status" value="1"/>
</dbReference>
<dbReference type="SUPFAM" id="SSF51971">
    <property type="entry name" value="Nucleotide-binding domain"/>
    <property type="match status" value="2"/>
</dbReference>
<keyword evidence="5 16" id="KW-0560">Oxidoreductase</keyword>
<dbReference type="SUPFAM" id="SSF51395">
    <property type="entry name" value="FMN-linked oxidoreductases"/>
    <property type="match status" value="1"/>
</dbReference>
<keyword evidence="4" id="KW-0479">Metal-binding</keyword>
<evidence type="ECO:0000256" key="12">
    <source>
        <dbReference type="ARBA" id="ARBA00049578"/>
    </source>
</evidence>
<keyword evidence="3" id="KW-0288">FMN</keyword>
<organism evidence="16 17">
    <name type="scientific">Oribacterium sinus</name>
    <dbReference type="NCBI Taxonomy" id="237576"/>
    <lineage>
        <taxon>Bacteria</taxon>
        <taxon>Bacillati</taxon>
        <taxon>Bacillota</taxon>
        <taxon>Clostridia</taxon>
        <taxon>Lachnospirales</taxon>
        <taxon>Lachnospiraceae</taxon>
        <taxon>Oribacterium</taxon>
    </lineage>
</organism>
<name>A0A7W9SHM4_9FIRM</name>
<comment type="cofactor">
    <cofactor evidence="1">
        <name>FMN</name>
        <dbReference type="ChEBI" id="CHEBI:58210"/>
    </cofactor>
</comment>
<keyword evidence="7" id="KW-0411">Iron-sulfur</keyword>
<dbReference type="Pfam" id="PF14691">
    <property type="entry name" value="Fer4_20"/>
    <property type="match status" value="1"/>
</dbReference>
<dbReference type="GO" id="GO:0046872">
    <property type="term" value="F:metal ion binding"/>
    <property type="evidence" value="ECO:0007669"/>
    <property type="project" value="UniProtKB-KW"/>
</dbReference>
<dbReference type="NCBIfam" id="TIGR03315">
    <property type="entry name" value="Se_ygfK"/>
    <property type="match status" value="1"/>
</dbReference>
<dbReference type="EC" id="1.3.1.1" evidence="14"/>
<evidence type="ECO:0000256" key="3">
    <source>
        <dbReference type="ARBA" id="ARBA00022643"/>
    </source>
</evidence>
<evidence type="ECO:0000313" key="17">
    <source>
        <dbReference type="Proteomes" id="UP000522163"/>
    </source>
</evidence>
<dbReference type="PROSITE" id="PS00198">
    <property type="entry name" value="4FE4S_FER_1"/>
    <property type="match status" value="1"/>
</dbReference>
<evidence type="ECO:0000259" key="15">
    <source>
        <dbReference type="PROSITE" id="PS51379"/>
    </source>
</evidence>
<evidence type="ECO:0000256" key="10">
    <source>
        <dbReference type="ARBA" id="ARBA00047685"/>
    </source>
</evidence>
<dbReference type="EMBL" id="JACHHH010000015">
    <property type="protein sequence ID" value="MBB6042344.1"/>
    <property type="molecule type" value="Genomic_DNA"/>
</dbReference>
<evidence type="ECO:0000256" key="1">
    <source>
        <dbReference type="ARBA" id="ARBA00001917"/>
    </source>
</evidence>
<dbReference type="InterPro" id="IPR036188">
    <property type="entry name" value="FAD/NAD-bd_sf"/>
</dbReference>
<dbReference type="PROSITE" id="PS51379">
    <property type="entry name" value="4FE4S_FER_2"/>
    <property type="match status" value="1"/>
</dbReference>
<accession>A0A7W9SHM4</accession>
<comment type="caution">
    <text evidence="16">The sequence shown here is derived from an EMBL/GenBank/DDBJ whole genome shotgun (WGS) entry which is preliminary data.</text>
</comment>
<feature type="domain" description="4Fe-4S ferredoxin-type" evidence="15">
    <location>
        <begin position="902"/>
        <end position="930"/>
    </location>
</feature>
<comment type="catalytic activity">
    <reaction evidence="10">
        <text>5,6-dihydrothymine + NAD(+) = thymine + NADH + H(+)</text>
        <dbReference type="Rhea" id="RHEA:28791"/>
        <dbReference type="ChEBI" id="CHEBI:15378"/>
        <dbReference type="ChEBI" id="CHEBI:17821"/>
        <dbReference type="ChEBI" id="CHEBI:27468"/>
        <dbReference type="ChEBI" id="CHEBI:57540"/>
        <dbReference type="ChEBI" id="CHEBI:57945"/>
        <dbReference type="EC" id="1.3.1.1"/>
    </reaction>
</comment>
<dbReference type="SUPFAM" id="SSF46548">
    <property type="entry name" value="alpha-helical ferredoxin"/>
    <property type="match status" value="2"/>
</dbReference>
<dbReference type="InterPro" id="IPR009051">
    <property type="entry name" value="Helical_ferredxn"/>
</dbReference>
<dbReference type="GeneID" id="85015853"/>
<sequence>MSDIMTPIPFDRLMNRILVEHQQGAVFGMQKCYQAKNLQPNTLFGRKLEGQIGPAAGPNTQLAQNIVASYYGGARFFELKTVQKMDGRELAACVAKPCITAEDECYNCEWSTELEVPQAFAEYVKGWFACKVMAKEYDLGDPDAFQFNISVGYDLEGIKLPKVDRFINEMKDAKDTEIFKECKAWLLANLDRFQKVTKEDVEAIQSEIINSVTVSTLHGCPPSEIEAIASYLIQEKHLHTFVKCNPTLLGYETARAILDEMGYDYIAFTDFHFKDDLQYSDAVPMLKRLQELAKSLNLAFGVKITNTFPVDVKNNELPSQEMYMSGKSLFALSMSVAKMLTRDFNGSLRISFSGGADYFNIERIVEAGIWPVTMATTLLKTGGYLRFIQMAELLEKNLAKPWEKVELSLVEKMIADAKSDKHLVKPVKPLPNRKSDKKVPLVDCYTMPCRDRCPIHQDITSYGRLVNEGKFQEALEVILDKNPLPFMTGNICTHTCQSACTRNHYETDVQIRTNKLIAARGGYDAVLPGLKQEGSVQKKVGVIGAGPAGISAAFFLARAGVEVHVYDKDAVAGGVVANVIPGFRIPAEEIQKDVNLAKQYGAQFHLGQEVSDIDAFRKENNFDAVIVAIGAHKEAPLVLEKGEAYNALHFLADFKTQGGKVNLGKNVVVVGAGNTAMDVARAAKRNAGVENVYLVYRRTKRYMPADQEELEEAIEEGVNFQELLAPFTHENGKLLCHRMVLSDVDASGRRSVKESDEVVEIPCDTVIASIGEKVDGSFYEKNGIAVTDKGLPVLKKESNETSVAGVYAAGDGAFGASVIVKAIADAKLACEAILNKTIGTDRPSLTTDEKIYAKKGNLVEPEKGLNPDKRCLACDHICENCCDVCPNRANFAIKVPGVEMHQIIHVDYMCNECGNCETFCPYNSAPYKEKFTLFHRAEEMEDSTNDGFAFVDNDGNAIVRVGGEKMNYKVGDKNTKLFYRLAELVDTVYNDYSYLLI</sequence>
<comment type="catalytic activity">
    <reaction evidence="11">
        <text>5,6-dihydrouracil + NAD(+) = uracil + NADH + H(+)</text>
        <dbReference type="Rhea" id="RHEA:20189"/>
        <dbReference type="ChEBI" id="CHEBI:15378"/>
        <dbReference type="ChEBI" id="CHEBI:15901"/>
        <dbReference type="ChEBI" id="CHEBI:17568"/>
        <dbReference type="ChEBI" id="CHEBI:57540"/>
        <dbReference type="ChEBI" id="CHEBI:57945"/>
        <dbReference type="EC" id="1.3.1.1"/>
    </reaction>
</comment>
<evidence type="ECO:0000256" key="6">
    <source>
        <dbReference type="ARBA" id="ARBA00023004"/>
    </source>
</evidence>
<evidence type="ECO:0000256" key="14">
    <source>
        <dbReference type="ARBA" id="ARBA00049728"/>
    </source>
</evidence>
<reference evidence="16 17" key="1">
    <citation type="submission" date="2020-08" db="EMBL/GenBank/DDBJ databases">
        <title>Genomic Encyclopedia of Type Strains, Phase IV (KMG-IV): sequencing the most valuable type-strain genomes for metagenomic binning, comparative biology and taxonomic classification.</title>
        <authorList>
            <person name="Goeker M."/>
        </authorList>
    </citation>
    <scope>NUCLEOTIDE SEQUENCE [LARGE SCALE GENOMIC DNA]</scope>
    <source>
        <strain evidence="16 17">DSM 17245</strain>
    </source>
</reference>
<proteinExistence type="predicted"/>
<dbReference type="InterPro" id="IPR017896">
    <property type="entry name" value="4Fe4S_Fe-S-bd"/>
</dbReference>
<evidence type="ECO:0000256" key="4">
    <source>
        <dbReference type="ARBA" id="ARBA00022723"/>
    </source>
</evidence>
<evidence type="ECO:0000256" key="8">
    <source>
        <dbReference type="ARBA" id="ARBA00030119"/>
    </source>
</evidence>
<protein>
    <recommendedName>
        <fullName evidence="14">dihydrouracil dehydrogenase (NAD(+))</fullName>
        <ecNumber evidence="14">1.3.1.1</ecNumber>
    </recommendedName>
    <alternativeName>
        <fullName evidence="9">Dihydrothymine dehydrogenase</fullName>
    </alternativeName>
    <alternativeName>
        <fullName evidence="8">Dihydrouracil dehydrogenase</fullName>
    </alternativeName>
</protein>
<dbReference type="Pfam" id="PF07992">
    <property type="entry name" value="Pyr_redox_2"/>
    <property type="match status" value="1"/>
</dbReference>
<evidence type="ECO:0000256" key="13">
    <source>
        <dbReference type="ARBA" id="ARBA00049714"/>
    </source>
</evidence>